<keyword evidence="1" id="KW-0812">Transmembrane</keyword>
<evidence type="ECO:0000256" key="1">
    <source>
        <dbReference type="SAM" id="Phobius"/>
    </source>
</evidence>
<name>A0A3M7SML0_BRAPC</name>
<sequence length="127" mass="14647">MAALISQRFNCNQLTFFFNFTIEKNFKFSEVFPIFTKINFWYVNQNSMFQSSTVYGVVKGNVKFYNLLSDFKFLSYVIFMGLLVGFYFPVRLLKSYSRLEGFGSNTISKLCVPMQASSCYPASAPSE</sequence>
<evidence type="ECO:0000313" key="3">
    <source>
        <dbReference type="Proteomes" id="UP000276133"/>
    </source>
</evidence>
<evidence type="ECO:0000313" key="2">
    <source>
        <dbReference type="EMBL" id="RNA36857.1"/>
    </source>
</evidence>
<accession>A0A3M7SML0</accession>
<dbReference type="EMBL" id="REGN01001117">
    <property type="protein sequence ID" value="RNA36857.1"/>
    <property type="molecule type" value="Genomic_DNA"/>
</dbReference>
<organism evidence="2 3">
    <name type="scientific">Brachionus plicatilis</name>
    <name type="common">Marine rotifer</name>
    <name type="synonym">Brachionus muelleri</name>
    <dbReference type="NCBI Taxonomy" id="10195"/>
    <lineage>
        <taxon>Eukaryota</taxon>
        <taxon>Metazoa</taxon>
        <taxon>Spiralia</taxon>
        <taxon>Gnathifera</taxon>
        <taxon>Rotifera</taxon>
        <taxon>Eurotatoria</taxon>
        <taxon>Monogononta</taxon>
        <taxon>Pseudotrocha</taxon>
        <taxon>Ploima</taxon>
        <taxon>Brachionidae</taxon>
        <taxon>Brachionus</taxon>
    </lineage>
</organism>
<comment type="caution">
    <text evidence="2">The sequence shown here is derived from an EMBL/GenBank/DDBJ whole genome shotgun (WGS) entry which is preliminary data.</text>
</comment>
<dbReference type="AlphaFoldDB" id="A0A3M7SML0"/>
<keyword evidence="1" id="KW-1133">Transmembrane helix</keyword>
<reference evidence="2 3" key="1">
    <citation type="journal article" date="2018" name="Sci. Rep.">
        <title>Genomic signatures of local adaptation to the degree of environmental predictability in rotifers.</title>
        <authorList>
            <person name="Franch-Gras L."/>
            <person name="Hahn C."/>
            <person name="Garcia-Roger E.M."/>
            <person name="Carmona M.J."/>
            <person name="Serra M."/>
            <person name="Gomez A."/>
        </authorList>
    </citation>
    <scope>NUCLEOTIDE SEQUENCE [LARGE SCALE GENOMIC DNA]</scope>
    <source>
        <strain evidence="2">HYR1</strain>
    </source>
</reference>
<protein>
    <submittedName>
        <fullName evidence="2">Uncharacterized protein</fullName>
    </submittedName>
</protein>
<dbReference type="Proteomes" id="UP000276133">
    <property type="component" value="Unassembled WGS sequence"/>
</dbReference>
<proteinExistence type="predicted"/>
<gene>
    <name evidence="2" type="ORF">BpHYR1_025934</name>
</gene>
<feature type="transmembrane region" description="Helical" evidence="1">
    <location>
        <begin position="73"/>
        <end position="90"/>
    </location>
</feature>
<keyword evidence="3" id="KW-1185">Reference proteome</keyword>
<keyword evidence="1" id="KW-0472">Membrane</keyword>